<feature type="compositionally biased region" description="Basic residues" evidence="1">
    <location>
        <begin position="70"/>
        <end position="81"/>
    </location>
</feature>
<sequence>MNGRTPARHGGVGDGRGGSKRRHAAPNPLFPLSDELRRWRWCCCSAVHPPFCLLLIGSHHQTVVAYGGCNRKKRERRRERAARRESASEKRRGEREESKRRERETAWCRFPVTIRHQRWSRDVCGGALYRRRHSGSGSDSRGWLGSASSRWFGSRFGSEHRVMVWLSPQVKRVVSGLAVRADGQLQCWLGQLGSNPIDLVKLSQPESTQLTRSTQSIHSAFRHEYSVKVLERILSTRIILYFVT</sequence>
<organism evidence="3 4">
    <name type="scientific">Helianthus annuus</name>
    <name type="common">Common sunflower</name>
    <dbReference type="NCBI Taxonomy" id="4232"/>
    <lineage>
        <taxon>Eukaryota</taxon>
        <taxon>Viridiplantae</taxon>
        <taxon>Streptophyta</taxon>
        <taxon>Embryophyta</taxon>
        <taxon>Tracheophyta</taxon>
        <taxon>Spermatophyta</taxon>
        <taxon>Magnoliopsida</taxon>
        <taxon>eudicotyledons</taxon>
        <taxon>Gunneridae</taxon>
        <taxon>Pentapetalae</taxon>
        <taxon>asterids</taxon>
        <taxon>campanulids</taxon>
        <taxon>Asterales</taxon>
        <taxon>Asteraceae</taxon>
        <taxon>Asteroideae</taxon>
        <taxon>Heliantheae alliance</taxon>
        <taxon>Heliantheae</taxon>
        <taxon>Helianthus</taxon>
    </lineage>
</organism>
<proteinExistence type="predicted"/>
<evidence type="ECO:0000313" key="4">
    <source>
        <dbReference type="Proteomes" id="UP000215914"/>
    </source>
</evidence>
<reference evidence="2 4" key="1">
    <citation type="journal article" date="2017" name="Nature">
        <title>The sunflower genome provides insights into oil metabolism, flowering and Asterid evolution.</title>
        <authorList>
            <person name="Badouin H."/>
            <person name="Gouzy J."/>
            <person name="Grassa C.J."/>
            <person name="Murat F."/>
            <person name="Staton S.E."/>
            <person name="Cottret L."/>
            <person name="Lelandais-Briere C."/>
            <person name="Owens G.L."/>
            <person name="Carrere S."/>
            <person name="Mayjonade B."/>
            <person name="Legrand L."/>
            <person name="Gill N."/>
            <person name="Kane N.C."/>
            <person name="Bowers J.E."/>
            <person name="Hubner S."/>
            <person name="Bellec A."/>
            <person name="Berard A."/>
            <person name="Berges H."/>
            <person name="Blanchet N."/>
            <person name="Boniface M.C."/>
            <person name="Brunel D."/>
            <person name="Catrice O."/>
            <person name="Chaidir N."/>
            <person name="Claudel C."/>
            <person name="Donnadieu C."/>
            <person name="Faraut T."/>
            <person name="Fievet G."/>
            <person name="Helmstetter N."/>
            <person name="King M."/>
            <person name="Knapp S.J."/>
            <person name="Lai Z."/>
            <person name="Le Paslier M.C."/>
            <person name="Lippi Y."/>
            <person name="Lorenzon L."/>
            <person name="Mandel J.R."/>
            <person name="Marage G."/>
            <person name="Marchand G."/>
            <person name="Marquand E."/>
            <person name="Bret-Mestries E."/>
            <person name="Morien E."/>
            <person name="Nambeesan S."/>
            <person name="Nguyen T."/>
            <person name="Pegot-Espagnet P."/>
            <person name="Pouilly N."/>
            <person name="Raftis F."/>
            <person name="Sallet E."/>
            <person name="Schiex T."/>
            <person name="Thomas J."/>
            <person name="Vandecasteele C."/>
            <person name="Vares D."/>
            <person name="Vear F."/>
            <person name="Vautrin S."/>
            <person name="Crespi M."/>
            <person name="Mangin B."/>
            <person name="Burke J.M."/>
            <person name="Salse J."/>
            <person name="Munos S."/>
            <person name="Vincourt P."/>
            <person name="Rieseberg L.H."/>
            <person name="Langlade N.B."/>
        </authorList>
    </citation>
    <scope>NUCLEOTIDE SEQUENCE [LARGE SCALE GENOMIC DNA]</scope>
    <source>
        <strain evidence="4">cv. SF193</strain>
        <tissue evidence="2">Leaves</tissue>
    </source>
</reference>
<evidence type="ECO:0000313" key="2">
    <source>
        <dbReference type="EMBL" id="KAF5803970.1"/>
    </source>
</evidence>
<feature type="compositionally biased region" description="Basic and acidic residues" evidence="1">
    <location>
        <begin position="82"/>
        <end position="98"/>
    </location>
</feature>
<dbReference type="EMBL" id="MNCJ02000321">
    <property type="protein sequence ID" value="KAF5803970.1"/>
    <property type="molecule type" value="Genomic_DNA"/>
</dbReference>
<gene>
    <name evidence="3" type="ORF">HannXRQ_Chr06g0184101</name>
    <name evidence="2" type="ORF">HanXRQr2_Chr06g0277661</name>
</gene>
<evidence type="ECO:0000313" key="3">
    <source>
        <dbReference type="EMBL" id="OTG23581.1"/>
    </source>
</evidence>
<dbReference type="InParanoid" id="A0A251UMP2"/>
<dbReference type="EMBL" id="CM007895">
    <property type="protein sequence ID" value="OTG23581.1"/>
    <property type="molecule type" value="Genomic_DNA"/>
</dbReference>
<keyword evidence="4" id="KW-1185">Reference proteome</keyword>
<dbReference type="AlphaFoldDB" id="A0A251UMP2"/>
<accession>A0A251UMP2</accession>
<reference evidence="2" key="3">
    <citation type="submission" date="2020-06" db="EMBL/GenBank/DDBJ databases">
        <title>Helianthus annuus Genome sequencing and assembly Release 2.</title>
        <authorList>
            <person name="Gouzy J."/>
            <person name="Langlade N."/>
            <person name="Munos S."/>
        </authorList>
    </citation>
    <scope>NUCLEOTIDE SEQUENCE</scope>
    <source>
        <tissue evidence="2">Leaves</tissue>
    </source>
</reference>
<protein>
    <submittedName>
        <fullName evidence="3">Uncharacterized protein</fullName>
    </submittedName>
</protein>
<name>A0A251UMP2_HELAN</name>
<reference evidence="3" key="2">
    <citation type="submission" date="2017-02" db="EMBL/GenBank/DDBJ databases">
        <title>Sunflower complete genome.</title>
        <authorList>
            <person name="Langlade N."/>
            <person name="Munos S."/>
        </authorList>
    </citation>
    <scope>NUCLEOTIDE SEQUENCE [LARGE SCALE GENOMIC DNA]</scope>
    <source>
        <tissue evidence="3">Leaves</tissue>
    </source>
</reference>
<evidence type="ECO:0000256" key="1">
    <source>
        <dbReference type="SAM" id="MobiDB-lite"/>
    </source>
</evidence>
<dbReference type="Proteomes" id="UP000215914">
    <property type="component" value="Chromosome 6"/>
</dbReference>
<feature type="region of interest" description="Disordered" evidence="1">
    <location>
        <begin position="1"/>
        <end position="27"/>
    </location>
</feature>
<dbReference type="Gramene" id="mRNA:HanXRQr2_Chr06g0277661">
    <property type="protein sequence ID" value="mRNA:HanXRQr2_Chr06g0277661"/>
    <property type="gene ID" value="HanXRQr2_Chr06g0277661"/>
</dbReference>
<feature type="region of interest" description="Disordered" evidence="1">
    <location>
        <begin position="70"/>
        <end position="98"/>
    </location>
</feature>